<dbReference type="CDD" id="cd01756">
    <property type="entry name" value="PLAT_repeat"/>
    <property type="match status" value="1"/>
</dbReference>
<feature type="region of interest" description="Disordered" evidence="2">
    <location>
        <begin position="562"/>
        <end position="675"/>
    </location>
</feature>
<keyword evidence="5" id="KW-1185">Reference proteome</keyword>
<dbReference type="AlphaFoldDB" id="A0AA88XQV1"/>
<dbReference type="InterPro" id="IPR036392">
    <property type="entry name" value="PLAT/LH2_dom_sf"/>
</dbReference>
<feature type="compositionally biased region" description="Basic and acidic residues" evidence="2">
    <location>
        <begin position="155"/>
        <end position="164"/>
    </location>
</feature>
<organism evidence="4 5">
    <name type="scientific">Pinctada imbricata</name>
    <name type="common">Atlantic pearl-oyster</name>
    <name type="synonym">Pinctada martensii</name>
    <dbReference type="NCBI Taxonomy" id="66713"/>
    <lineage>
        <taxon>Eukaryota</taxon>
        <taxon>Metazoa</taxon>
        <taxon>Spiralia</taxon>
        <taxon>Lophotrochozoa</taxon>
        <taxon>Mollusca</taxon>
        <taxon>Bivalvia</taxon>
        <taxon>Autobranchia</taxon>
        <taxon>Pteriomorphia</taxon>
        <taxon>Pterioida</taxon>
        <taxon>Pterioidea</taxon>
        <taxon>Pteriidae</taxon>
        <taxon>Pinctada</taxon>
    </lineage>
</organism>
<feature type="domain" description="PLAT" evidence="3">
    <location>
        <begin position="1"/>
        <end position="120"/>
    </location>
</feature>
<feature type="compositionally biased region" description="Basic and acidic residues" evidence="2">
    <location>
        <begin position="590"/>
        <end position="640"/>
    </location>
</feature>
<dbReference type="Pfam" id="PF01477">
    <property type="entry name" value="PLAT"/>
    <property type="match status" value="3"/>
</dbReference>
<reference evidence="4" key="1">
    <citation type="submission" date="2019-08" db="EMBL/GenBank/DDBJ databases">
        <title>The improved chromosome-level genome for the pearl oyster Pinctada fucata martensii using PacBio sequencing and Hi-C.</title>
        <authorList>
            <person name="Zheng Z."/>
        </authorList>
    </citation>
    <scope>NUCLEOTIDE SEQUENCE</scope>
    <source>
        <strain evidence="4">ZZ-2019</strain>
        <tissue evidence="4">Adductor muscle</tissue>
    </source>
</reference>
<evidence type="ECO:0000256" key="2">
    <source>
        <dbReference type="SAM" id="MobiDB-lite"/>
    </source>
</evidence>
<dbReference type="PROSITE" id="PS50095">
    <property type="entry name" value="PLAT"/>
    <property type="match status" value="3"/>
</dbReference>
<dbReference type="InterPro" id="IPR001024">
    <property type="entry name" value="PLAT/LH2_dom"/>
</dbReference>
<protein>
    <recommendedName>
        <fullName evidence="3">PLAT domain-containing protein</fullName>
    </recommendedName>
</protein>
<comment type="caution">
    <text evidence="4">The sequence shown here is derived from an EMBL/GenBank/DDBJ whole genome shotgun (WGS) entry which is preliminary data.</text>
</comment>
<dbReference type="PANTHER" id="PTHR45901">
    <property type="entry name" value="PROTEIN CBG12474"/>
    <property type="match status" value="1"/>
</dbReference>
<dbReference type="PRINTS" id="PR01217">
    <property type="entry name" value="PRICHEXTENSN"/>
</dbReference>
<evidence type="ECO:0000313" key="4">
    <source>
        <dbReference type="EMBL" id="KAK3090587.1"/>
    </source>
</evidence>
<feature type="compositionally biased region" description="Low complexity" evidence="2">
    <location>
        <begin position="268"/>
        <end position="278"/>
    </location>
</feature>
<gene>
    <name evidence="4" type="ORF">FSP39_012903</name>
</gene>
<dbReference type="InterPro" id="IPR052970">
    <property type="entry name" value="Inner_ear_hair_cell_LOXHD"/>
</dbReference>
<feature type="domain" description="PLAT" evidence="3">
    <location>
        <begin position="308"/>
        <end position="427"/>
    </location>
</feature>
<feature type="region of interest" description="Disordered" evidence="2">
    <location>
        <begin position="129"/>
        <end position="309"/>
    </location>
</feature>
<dbReference type="SMART" id="SM00308">
    <property type="entry name" value="LH2"/>
    <property type="match status" value="1"/>
</dbReference>
<dbReference type="Proteomes" id="UP001186944">
    <property type="component" value="Unassembled WGS sequence"/>
</dbReference>
<dbReference type="EMBL" id="VSWD01000010">
    <property type="protein sequence ID" value="KAK3090587.1"/>
    <property type="molecule type" value="Genomic_DNA"/>
</dbReference>
<dbReference type="PANTHER" id="PTHR45901:SF7">
    <property type="entry name" value="OXYGEN-REGULATED PROTEIN 1"/>
    <property type="match status" value="1"/>
</dbReference>
<evidence type="ECO:0000313" key="5">
    <source>
        <dbReference type="Proteomes" id="UP001186944"/>
    </source>
</evidence>
<name>A0AA88XQV1_PINIB</name>
<evidence type="ECO:0000259" key="3">
    <source>
        <dbReference type="PROSITE" id="PS50095"/>
    </source>
</evidence>
<feature type="compositionally biased region" description="Basic and acidic residues" evidence="2">
    <location>
        <begin position="651"/>
        <end position="675"/>
    </location>
</feature>
<dbReference type="Gene3D" id="2.60.60.20">
    <property type="entry name" value="PLAT/LH2 domain"/>
    <property type="match status" value="2"/>
</dbReference>
<accession>A0AA88XQV1</accession>
<dbReference type="SUPFAM" id="SSF49723">
    <property type="entry name" value="Lipase/lipooxygenase domain (PLAT/LH2 domain)"/>
    <property type="match status" value="3"/>
</dbReference>
<proteinExistence type="predicted"/>
<comment type="caution">
    <text evidence="1">Lacks conserved residue(s) required for the propagation of feature annotation.</text>
</comment>
<dbReference type="Gene3D" id="2.40.180.10">
    <property type="entry name" value="Catalase core domain"/>
    <property type="match status" value="1"/>
</dbReference>
<feature type="domain" description="PLAT" evidence="3">
    <location>
        <begin position="437"/>
        <end position="556"/>
    </location>
</feature>
<evidence type="ECO:0000256" key="1">
    <source>
        <dbReference type="PROSITE-ProRule" id="PRU00152"/>
    </source>
</evidence>
<feature type="compositionally biased region" description="Basic and acidic residues" evidence="2">
    <location>
        <begin position="282"/>
        <end position="299"/>
    </location>
</feature>
<sequence>MKYQVIVYTGDVHSAGTDANVYVALFGTKGSTGRRLLKHSLTNNSKFEQDQVDQFEVEAVDLGKVTKVVIGHDSSGSGSGWFLKKVVITESPESIQKFVFPCDKWLDEGEDDNKIERTLILDESVSDLSAPELQTQASKLPPTAETGIRTPTPEPKAKTPEPKVKTPTPEPKAKTPSPEPKTKTPTPEPKAKTPTPEPKAKTPTPEPKVKTPSPEPKVKTPSPEPKAKTPTPEPDVKAPTPEPDVKAPTPEPDVKTPTPEAVVEAPTQESESVEQNQEQNEEAGKELDTARTDSPKDKTPLPPSPKDGDYKVYVIASNQEDGRGSEAQLVLTVYGDLGNSGPISLGEPNKGFFKAGFTDLFDIHVDKEELGEIRKIRLEVENTHPNASVMLDKVEMEDKVKEQKFIFNVNRPLSLEEGDLAIEIPVDDRTHEVWPVRRYEVQTYTSTDPDAGTDALAHIVLVGTLGDSGRRYLVKNRDGGKKFQPGAVDSFIVEAVDLGRLETIIIGHNGKGAESGWSLDKVAIKESVDAKEKYLFPCGSRLQDDDDYGIVEVELYMDRVEREKSDVENTNNNAQEENADNEDTNTEGQLTERSKEEQDKIDDKDDDKGDDNQQTIKEDDKDDTKTDKVDDDKQSVKGEDLVVNGNSVKGETYRKDGRQPNTEETKTEDKTEKEG</sequence>